<evidence type="ECO:0000313" key="4">
    <source>
        <dbReference type="Proteomes" id="UP000316916"/>
    </source>
</evidence>
<feature type="chain" id="PRO_5021986819" evidence="2">
    <location>
        <begin position="20"/>
        <end position="653"/>
    </location>
</feature>
<gene>
    <name evidence="3" type="ORF">SAMN06265171_105236</name>
</gene>
<evidence type="ECO:0000256" key="1">
    <source>
        <dbReference type="ARBA" id="ARBA00022729"/>
    </source>
</evidence>
<sequence>MKKSLSAIGLLAAIGSVQAQNVLLHVDDTAITFVSKGTLLYNGGGLQTRGTGTIENHGNVIVSGTTSDSFKTITTGGADKTEGSVTGNFINKLNEPTAYASVNVNSPSATPVYTYGQLYISGIPQANITGIVDQEFRSIKHGSYQQIGLPFYDKTASTLSAELGKTFVQSRYSQNEILWSNNSNTESTNFGLSSKFGVATPGSTYYMLGGLNLDVSNTTRTLKGRPLTDIGAAITLQNAAAGINFGPTGAQKNSYNEYYNSYIQDVFEIASGGTEWQGNFGRNIYSLANPFLTNLDLTNVAYNEPAANGDGVYLSTIYGIKLQPGTVTTNSGGTISTGPDKFVTFNAGIPTGDVDYMVIRPLGTFAIKLNDNTAADQLNFSNLRRFNYYSRSGGTDYNVNANKNNPTTNTVKQLGVIGLDANGNEVAKTYYVVYANGNTGHSTSSRIQVANSSSLIYTYEEAPGGGIDNNYKDVYQLYINEANESNFQGKNIVLKNSDLTRVKSYKFEVRENAQLINNSTFALSSGLGFYYNVTGGNAQPIKQGDIIPATTDLLNLYYDTPNTAVLATGNTVAPSKTIVVYNPQITNYIVRFDPAWKKADIEVYDMSGKLVISKKAVNTSTDFVIELDGKVKNAYIVKVVSDKGEVVNTKILK</sequence>
<dbReference type="NCBIfam" id="TIGR04183">
    <property type="entry name" value="Por_Secre_tail"/>
    <property type="match status" value="1"/>
</dbReference>
<evidence type="ECO:0000256" key="2">
    <source>
        <dbReference type="SAM" id="SignalP"/>
    </source>
</evidence>
<proteinExistence type="predicted"/>
<keyword evidence="1 2" id="KW-0732">Signal</keyword>
<evidence type="ECO:0000313" key="3">
    <source>
        <dbReference type="EMBL" id="SMO72544.1"/>
    </source>
</evidence>
<dbReference type="RefSeq" id="WP_142718449.1">
    <property type="nucleotide sequence ID" value="NZ_FXTC01000005.1"/>
</dbReference>
<accession>A0A521DLE1</accession>
<organism evidence="3 4">
    <name type="scientific">Chryseobacterium rhizoplanae</name>
    <dbReference type="NCBI Taxonomy" id="1609531"/>
    <lineage>
        <taxon>Bacteria</taxon>
        <taxon>Pseudomonadati</taxon>
        <taxon>Bacteroidota</taxon>
        <taxon>Flavobacteriia</taxon>
        <taxon>Flavobacteriales</taxon>
        <taxon>Weeksellaceae</taxon>
        <taxon>Chryseobacterium group</taxon>
        <taxon>Chryseobacterium</taxon>
    </lineage>
</organism>
<keyword evidence="4" id="KW-1185">Reference proteome</keyword>
<name>A0A521DLE1_9FLAO</name>
<dbReference type="AlphaFoldDB" id="A0A521DLE1"/>
<dbReference type="Proteomes" id="UP000316916">
    <property type="component" value="Unassembled WGS sequence"/>
</dbReference>
<reference evidence="3 4" key="1">
    <citation type="submission" date="2017-05" db="EMBL/GenBank/DDBJ databases">
        <authorList>
            <person name="Varghese N."/>
            <person name="Submissions S."/>
        </authorList>
    </citation>
    <scope>NUCLEOTIDE SEQUENCE [LARGE SCALE GENOMIC DNA]</scope>
    <source>
        <strain evidence="3 4">DSM 29371</strain>
    </source>
</reference>
<dbReference type="InterPro" id="IPR026444">
    <property type="entry name" value="Secre_tail"/>
</dbReference>
<dbReference type="EMBL" id="FXTC01000005">
    <property type="protein sequence ID" value="SMO72544.1"/>
    <property type="molecule type" value="Genomic_DNA"/>
</dbReference>
<protein>
    <submittedName>
        <fullName evidence="3">Por secretion system C-terminal sorting domain-containing protein</fullName>
    </submittedName>
</protein>
<feature type="signal peptide" evidence="2">
    <location>
        <begin position="1"/>
        <end position="19"/>
    </location>
</feature>